<proteinExistence type="inferred from homology"/>
<accession>A0A941EYP0</accession>
<dbReference type="AlphaFoldDB" id="A0A941EYP0"/>
<evidence type="ECO:0000256" key="2">
    <source>
        <dbReference type="ARBA" id="ARBA00022448"/>
    </source>
</evidence>
<dbReference type="InterPro" id="IPR006311">
    <property type="entry name" value="TAT_signal"/>
</dbReference>
<dbReference type="SUPFAM" id="SSF53850">
    <property type="entry name" value="Periplasmic binding protein-like II"/>
    <property type="match status" value="1"/>
</dbReference>
<protein>
    <submittedName>
        <fullName evidence="5">Extracellular solute-binding protein</fullName>
    </submittedName>
</protein>
<dbReference type="GO" id="GO:0042956">
    <property type="term" value="P:maltodextrin transmembrane transport"/>
    <property type="evidence" value="ECO:0007669"/>
    <property type="project" value="TreeGrafter"/>
</dbReference>
<dbReference type="Pfam" id="PF01547">
    <property type="entry name" value="SBP_bac_1"/>
    <property type="match status" value="1"/>
</dbReference>
<reference evidence="5" key="1">
    <citation type="submission" date="2021-04" db="EMBL/GenBank/DDBJ databases">
        <title>Genome based classification of Actinospica acidithermotolerans sp. nov., an actinobacterium isolated from an Indonesian hot spring.</title>
        <authorList>
            <person name="Kusuma A.B."/>
            <person name="Putra K.E."/>
            <person name="Nafisah S."/>
            <person name="Loh J."/>
            <person name="Nouioui I."/>
            <person name="Goodfellow M."/>
        </authorList>
    </citation>
    <scope>NUCLEOTIDE SEQUENCE</scope>
    <source>
        <strain evidence="5">CSCA 57</strain>
    </source>
</reference>
<evidence type="ECO:0000313" key="6">
    <source>
        <dbReference type="Proteomes" id="UP000675781"/>
    </source>
</evidence>
<evidence type="ECO:0000256" key="4">
    <source>
        <dbReference type="SAM" id="SignalP"/>
    </source>
</evidence>
<sequence>MTFFSTLRSGHPARRTLTSAALAALLGAAAACSSSSAPTPQTSANAQQTIVFATDGLGGEGQATTAAIAGFEKQYPNIKVQVFNLASSASDQLTQLQQRFQAGTGLDVVDADVTWTPQFAAAGYVQDLSGAGFDTSAYFPGQLASAQYTGKLYAVPWIINAEGVYYRTDLVKTAPATPDALVADAKAALASDKSLKEGFAWEGAKYEGSVCALVDFLGGFGGKLDLANLNTAANQQALQFMYETIHKDGITPQAATAWQESDVQSAWESGQTAFALNWPYEYASSEKIAALKSDTAWIPFPSATGSAATALGGHNLMVAAKSAHTAADLEFIKYLTSASVEVSRAESAGDPPSVKSAYTPALYAAAPYYQAEQAVFAASTARPSSPVYQQISEVLQTMISTVLAGQAAPSAALSSAQAQIQQIPGYSASS</sequence>
<dbReference type="GO" id="GO:1901982">
    <property type="term" value="F:maltose binding"/>
    <property type="evidence" value="ECO:0007669"/>
    <property type="project" value="TreeGrafter"/>
</dbReference>
<dbReference type="InterPro" id="IPR006059">
    <property type="entry name" value="SBP"/>
</dbReference>
<dbReference type="Gene3D" id="3.40.190.10">
    <property type="entry name" value="Periplasmic binding protein-like II"/>
    <property type="match status" value="2"/>
</dbReference>
<evidence type="ECO:0000256" key="3">
    <source>
        <dbReference type="ARBA" id="ARBA00022729"/>
    </source>
</evidence>
<evidence type="ECO:0000256" key="1">
    <source>
        <dbReference type="ARBA" id="ARBA00008520"/>
    </source>
</evidence>
<dbReference type="GO" id="GO:0015768">
    <property type="term" value="P:maltose transport"/>
    <property type="evidence" value="ECO:0007669"/>
    <property type="project" value="TreeGrafter"/>
</dbReference>
<dbReference type="EMBL" id="JAGSOG010000209">
    <property type="protein sequence ID" value="MBR7837504.1"/>
    <property type="molecule type" value="Genomic_DNA"/>
</dbReference>
<evidence type="ECO:0000313" key="5">
    <source>
        <dbReference type="EMBL" id="MBR7837504.1"/>
    </source>
</evidence>
<dbReference type="GO" id="GO:0055052">
    <property type="term" value="C:ATP-binding cassette (ABC) transporter complex, substrate-binding subunit-containing"/>
    <property type="evidence" value="ECO:0007669"/>
    <property type="project" value="TreeGrafter"/>
</dbReference>
<dbReference type="PANTHER" id="PTHR30061">
    <property type="entry name" value="MALTOSE-BINDING PERIPLASMIC PROTEIN"/>
    <property type="match status" value="1"/>
</dbReference>
<keyword evidence="2" id="KW-0813">Transport</keyword>
<feature type="signal peptide" evidence="4">
    <location>
        <begin position="1"/>
        <end position="37"/>
    </location>
</feature>
<dbReference type="PROSITE" id="PS51318">
    <property type="entry name" value="TAT"/>
    <property type="match status" value="1"/>
</dbReference>
<keyword evidence="6" id="KW-1185">Reference proteome</keyword>
<comment type="caution">
    <text evidence="5">The sequence shown here is derived from an EMBL/GenBank/DDBJ whole genome shotgun (WGS) entry which is preliminary data.</text>
</comment>
<comment type="similarity">
    <text evidence="1">Belongs to the bacterial solute-binding protein 1 family.</text>
</comment>
<dbReference type="Proteomes" id="UP000675781">
    <property type="component" value="Unassembled WGS sequence"/>
</dbReference>
<feature type="chain" id="PRO_5039651771" evidence="4">
    <location>
        <begin position="38"/>
        <end position="430"/>
    </location>
</feature>
<dbReference type="PANTHER" id="PTHR30061:SF50">
    <property type="entry name" value="MALTOSE_MALTODEXTRIN-BINDING PERIPLASMIC PROTEIN"/>
    <property type="match status" value="1"/>
</dbReference>
<organism evidence="5 6">
    <name type="scientific">Actinospica durhamensis</name>
    <dbReference type="NCBI Taxonomy" id="1508375"/>
    <lineage>
        <taxon>Bacteria</taxon>
        <taxon>Bacillati</taxon>
        <taxon>Actinomycetota</taxon>
        <taxon>Actinomycetes</taxon>
        <taxon>Catenulisporales</taxon>
        <taxon>Actinospicaceae</taxon>
        <taxon>Actinospica</taxon>
    </lineage>
</organism>
<keyword evidence="3 4" id="KW-0732">Signal</keyword>
<gene>
    <name evidence="5" type="ORF">KDL01_29765</name>
</gene>
<dbReference type="RefSeq" id="WP_212531971.1">
    <property type="nucleotide sequence ID" value="NZ_JAGSOG010000209.1"/>
</dbReference>
<name>A0A941EYP0_9ACTN</name>